<evidence type="ECO:0000256" key="3">
    <source>
        <dbReference type="ARBA" id="ARBA00023125"/>
    </source>
</evidence>
<gene>
    <name evidence="6" type="ORF">EFY87_19550</name>
</gene>
<dbReference type="GO" id="GO:0003700">
    <property type="term" value="F:DNA-binding transcription factor activity"/>
    <property type="evidence" value="ECO:0007669"/>
    <property type="project" value="TreeGrafter"/>
</dbReference>
<dbReference type="CDD" id="cd01392">
    <property type="entry name" value="HTH_LacI"/>
    <property type="match status" value="1"/>
</dbReference>
<evidence type="ECO:0000313" key="6">
    <source>
        <dbReference type="EMBL" id="RNI17232.1"/>
    </source>
</evidence>
<keyword evidence="1" id="KW-0678">Repressor</keyword>
<dbReference type="Pfam" id="PF13377">
    <property type="entry name" value="Peripla_BP_3"/>
    <property type="match status" value="1"/>
</dbReference>
<dbReference type="Gene3D" id="1.10.260.40">
    <property type="entry name" value="lambda repressor-like DNA-binding domains"/>
    <property type="match status" value="1"/>
</dbReference>
<reference evidence="6 7" key="1">
    <citation type="submission" date="2018-11" db="EMBL/GenBank/DDBJ databases">
        <title>Draft genome of Simplicispira Flexivirga sp. BO-16.</title>
        <authorList>
            <person name="Im W.T."/>
        </authorList>
    </citation>
    <scope>NUCLEOTIDE SEQUENCE [LARGE SCALE GENOMIC DNA]</scope>
    <source>
        <strain evidence="6 7">BO-16</strain>
    </source>
</reference>
<dbReference type="InterPro" id="IPR000843">
    <property type="entry name" value="HTH_LacI"/>
</dbReference>
<dbReference type="PROSITE" id="PS00356">
    <property type="entry name" value="HTH_LACI_1"/>
    <property type="match status" value="1"/>
</dbReference>
<dbReference type="SMART" id="SM00354">
    <property type="entry name" value="HTH_LACI"/>
    <property type="match status" value="1"/>
</dbReference>
<dbReference type="InterPro" id="IPR010982">
    <property type="entry name" value="Lambda_DNA-bd_dom_sf"/>
</dbReference>
<dbReference type="EMBL" id="RJJQ01000032">
    <property type="protein sequence ID" value="RNI17232.1"/>
    <property type="molecule type" value="Genomic_DNA"/>
</dbReference>
<dbReference type="PROSITE" id="PS50932">
    <property type="entry name" value="HTH_LACI_2"/>
    <property type="match status" value="1"/>
</dbReference>
<dbReference type="AlphaFoldDB" id="A0A3M9LVH5"/>
<evidence type="ECO:0000256" key="1">
    <source>
        <dbReference type="ARBA" id="ARBA00022491"/>
    </source>
</evidence>
<dbReference type="InterPro" id="IPR028082">
    <property type="entry name" value="Peripla_BP_I"/>
</dbReference>
<keyword evidence="3" id="KW-0238">DNA-binding</keyword>
<evidence type="ECO:0000256" key="2">
    <source>
        <dbReference type="ARBA" id="ARBA00023015"/>
    </source>
</evidence>
<evidence type="ECO:0000259" key="5">
    <source>
        <dbReference type="PROSITE" id="PS50932"/>
    </source>
</evidence>
<sequence>MCPSRRGQAAYDGRMAAPRRRVRMREVAEHAGVSTSTVSHVLNGTRFVSPATQAAVLAAAEELGYELPETVEIAPSRRTLGIAISSYSNPYMAELIQGVEQEAIRAGFALFLCDSHDNPKQESEAVRTLLTHHVDAIVLAPTSQWEETALPLLHKGGRPYVLIDRLSASPCDQVVCDSASATATLIEHLIGHGHHRIGMVSGLPGLSTSQERLRGYQRALVDAGLAVDEHLVRCGHSSASGGRAAVHSLLRNEPRPTAIFSANNAMTVGALQAFDELGIRVGDDVALVGFDDFEWASAVRPALTTVAQPFHAMGARAVQLLLHRLENPMAAHRVVRLPTEIQYRDSCGCPPLDRRFPEAPRN</sequence>
<dbReference type="GO" id="GO:0000976">
    <property type="term" value="F:transcription cis-regulatory region binding"/>
    <property type="evidence" value="ECO:0007669"/>
    <property type="project" value="TreeGrafter"/>
</dbReference>
<comment type="caution">
    <text evidence="6">The sequence shown here is derived from an EMBL/GenBank/DDBJ whole genome shotgun (WGS) entry which is preliminary data.</text>
</comment>
<proteinExistence type="predicted"/>
<dbReference type="SUPFAM" id="SSF47413">
    <property type="entry name" value="lambda repressor-like DNA-binding domains"/>
    <property type="match status" value="1"/>
</dbReference>
<dbReference type="CDD" id="cd06267">
    <property type="entry name" value="PBP1_LacI_sugar_binding-like"/>
    <property type="match status" value="1"/>
</dbReference>
<evidence type="ECO:0000256" key="4">
    <source>
        <dbReference type="ARBA" id="ARBA00023163"/>
    </source>
</evidence>
<keyword evidence="2" id="KW-0805">Transcription regulation</keyword>
<dbReference type="Proteomes" id="UP000271678">
    <property type="component" value="Unassembled WGS sequence"/>
</dbReference>
<accession>A0A3M9LVH5</accession>
<keyword evidence="4" id="KW-0804">Transcription</keyword>
<keyword evidence="7" id="KW-1185">Reference proteome</keyword>
<dbReference type="PANTHER" id="PTHR30146:SF148">
    <property type="entry name" value="HTH-TYPE TRANSCRIPTIONAL REPRESSOR PURR-RELATED"/>
    <property type="match status" value="1"/>
</dbReference>
<dbReference type="InterPro" id="IPR046335">
    <property type="entry name" value="LacI/GalR-like_sensor"/>
</dbReference>
<feature type="domain" description="HTH lacI-type" evidence="5">
    <location>
        <begin position="22"/>
        <end position="79"/>
    </location>
</feature>
<protein>
    <submittedName>
        <fullName evidence="6">LacI family transcriptional regulator</fullName>
    </submittedName>
</protein>
<dbReference type="PANTHER" id="PTHR30146">
    <property type="entry name" value="LACI-RELATED TRANSCRIPTIONAL REPRESSOR"/>
    <property type="match status" value="1"/>
</dbReference>
<name>A0A3M9LVH5_9MICO</name>
<dbReference type="SUPFAM" id="SSF53822">
    <property type="entry name" value="Periplasmic binding protein-like I"/>
    <property type="match status" value="1"/>
</dbReference>
<evidence type="ECO:0000313" key="7">
    <source>
        <dbReference type="Proteomes" id="UP000271678"/>
    </source>
</evidence>
<dbReference type="Pfam" id="PF00356">
    <property type="entry name" value="LacI"/>
    <property type="match status" value="1"/>
</dbReference>
<dbReference type="Gene3D" id="3.40.50.2300">
    <property type="match status" value="2"/>
</dbReference>
<organism evidence="6 7">
    <name type="scientific">Flexivirga caeni</name>
    <dbReference type="NCBI Taxonomy" id="2294115"/>
    <lineage>
        <taxon>Bacteria</taxon>
        <taxon>Bacillati</taxon>
        <taxon>Actinomycetota</taxon>
        <taxon>Actinomycetes</taxon>
        <taxon>Micrococcales</taxon>
        <taxon>Dermacoccaceae</taxon>
        <taxon>Flexivirga</taxon>
    </lineage>
</organism>